<sequence length="273" mass="30039">MGRPRVLDEGKQREVCALLTAGMTVGEAADYVGCCVKTIRREQARDDDFDERVRRARMAARLGPLQAVRQAAATHWRAAAWLVDRQDRQEERERRARCEQAKLKQQRAKAKPKQPPQPWDLERQIQQIASARPPHQEPPADPKRPRRQPGEPTTTAARPAKDRRSPVAAALKELAEQIAASARRERQRGTKPELGPAPEPAVEPAVEDSNAGGGVSNAEGFVPSLRVFGQNDEDAMRQVRGLASVVPSAKPAAAAEGCCLKHAMSPRREPGEC</sequence>
<gene>
    <name evidence="2" type="ORF">Pla123a_39690</name>
</gene>
<evidence type="ECO:0008006" key="4">
    <source>
        <dbReference type="Google" id="ProtNLM"/>
    </source>
</evidence>
<keyword evidence="3" id="KW-1185">Reference proteome</keyword>
<evidence type="ECO:0000313" key="2">
    <source>
        <dbReference type="EMBL" id="TWT72673.1"/>
    </source>
</evidence>
<dbReference type="RefSeq" id="WP_146590166.1">
    <property type="nucleotide sequence ID" value="NZ_SJPO01000011.1"/>
</dbReference>
<evidence type="ECO:0000313" key="3">
    <source>
        <dbReference type="Proteomes" id="UP000318478"/>
    </source>
</evidence>
<dbReference type="AlphaFoldDB" id="A0A5C5YD13"/>
<dbReference type="EMBL" id="SJPO01000011">
    <property type="protein sequence ID" value="TWT72673.1"/>
    <property type="molecule type" value="Genomic_DNA"/>
</dbReference>
<name>A0A5C5YD13_9BACT</name>
<feature type="region of interest" description="Disordered" evidence="1">
    <location>
        <begin position="100"/>
        <end position="119"/>
    </location>
</feature>
<feature type="region of interest" description="Disordered" evidence="1">
    <location>
        <begin position="131"/>
        <end position="166"/>
    </location>
</feature>
<feature type="compositionally biased region" description="Basic and acidic residues" evidence="1">
    <location>
        <begin position="182"/>
        <end position="191"/>
    </location>
</feature>
<feature type="region of interest" description="Disordered" evidence="1">
    <location>
        <begin position="180"/>
        <end position="218"/>
    </location>
</feature>
<dbReference type="OrthoDB" id="296007at2"/>
<protein>
    <recommendedName>
        <fullName evidence="4">Transposase IS30-like HTH domain-containing protein</fullName>
    </recommendedName>
</protein>
<comment type="caution">
    <text evidence="2">The sequence shown here is derived from an EMBL/GenBank/DDBJ whole genome shotgun (WGS) entry which is preliminary data.</text>
</comment>
<reference evidence="2 3" key="1">
    <citation type="submission" date="2019-02" db="EMBL/GenBank/DDBJ databases">
        <title>Deep-cultivation of Planctomycetes and their phenomic and genomic characterization uncovers novel biology.</title>
        <authorList>
            <person name="Wiegand S."/>
            <person name="Jogler M."/>
            <person name="Boedeker C."/>
            <person name="Pinto D."/>
            <person name="Vollmers J."/>
            <person name="Rivas-Marin E."/>
            <person name="Kohn T."/>
            <person name="Peeters S.H."/>
            <person name="Heuer A."/>
            <person name="Rast P."/>
            <person name="Oberbeckmann S."/>
            <person name="Bunk B."/>
            <person name="Jeske O."/>
            <person name="Meyerdierks A."/>
            <person name="Storesund J.E."/>
            <person name="Kallscheuer N."/>
            <person name="Luecker S."/>
            <person name="Lage O.M."/>
            <person name="Pohl T."/>
            <person name="Merkel B.J."/>
            <person name="Hornburger P."/>
            <person name="Mueller R.-W."/>
            <person name="Bruemmer F."/>
            <person name="Labrenz M."/>
            <person name="Spormann A.M."/>
            <person name="Op Den Camp H."/>
            <person name="Overmann J."/>
            <person name="Amann R."/>
            <person name="Jetten M.S.M."/>
            <person name="Mascher T."/>
            <person name="Medema M.H."/>
            <person name="Devos D.P."/>
            <person name="Kaster A.-K."/>
            <person name="Ovreas L."/>
            <person name="Rohde M."/>
            <person name="Galperin M.Y."/>
            <person name="Jogler C."/>
        </authorList>
    </citation>
    <scope>NUCLEOTIDE SEQUENCE [LARGE SCALE GENOMIC DNA]</scope>
    <source>
        <strain evidence="2 3">Pla123a</strain>
    </source>
</reference>
<organism evidence="2 3">
    <name type="scientific">Posidoniimonas polymericola</name>
    <dbReference type="NCBI Taxonomy" id="2528002"/>
    <lineage>
        <taxon>Bacteria</taxon>
        <taxon>Pseudomonadati</taxon>
        <taxon>Planctomycetota</taxon>
        <taxon>Planctomycetia</taxon>
        <taxon>Pirellulales</taxon>
        <taxon>Lacipirellulaceae</taxon>
        <taxon>Posidoniimonas</taxon>
    </lineage>
</organism>
<evidence type="ECO:0000256" key="1">
    <source>
        <dbReference type="SAM" id="MobiDB-lite"/>
    </source>
</evidence>
<feature type="compositionally biased region" description="Basic and acidic residues" evidence="1">
    <location>
        <begin position="134"/>
        <end position="143"/>
    </location>
</feature>
<proteinExistence type="predicted"/>
<dbReference type="Proteomes" id="UP000318478">
    <property type="component" value="Unassembled WGS sequence"/>
</dbReference>
<accession>A0A5C5YD13</accession>